<feature type="compositionally biased region" description="Basic and acidic residues" evidence="1">
    <location>
        <begin position="91"/>
        <end position="108"/>
    </location>
</feature>
<dbReference type="AlphaFoldDB" id="A0A066WUF1"/>
<dbReference type="OMA" id="CEDRHSE"/>
<dbReference type="eggNOG" id="ENOG502T4JR">
    <property type="taxonomic scope" value="Eukaryota"/>
</dbReference>
<evidence type="ECO:0000256" key="1">
    <source>
        <dbReference type="SAM" id="MobiDB-lite"/>
    </source>
</evidence>
<dbReference type="EMBL" id="JMSE01001500">
    <property type="protein sequence ID" value="KDN60528.1"/>
    <property type="molecule type" value="Genomic_DNA"/>
</dbReference>
<keyword evidence="3" id="KW-1185">Reference proteome</keyword>
<comment type="caution">
    <text evidence="2">The sequence shown here is derived from an EMBL/GenBank/DDBJ whole genome shotgun (WGS) entry which is preliminary data.</text>
</comment>
<dbReference type="OrthoDB" id="4847611at2759"/>
<feature type="compositionally biased region" description="Basic and acidic residues" evidence="1">
    <location>
        <begin position="118"/>
        <end position="144"/>
    </location>
</feature>
<evidence type="ECO:0000313" key="3">
    <source>
        <dbReference type="Proteomes" id="UP000027238"/>
    </source>
</evidence>
<sequence length="180" mass="19845">MCEDRHSESTAGDGVASTRAHPPSARPPSPDPVASDPSVSTGRHIPRSPLASHTESLIDMQIPRASPSPHTSRKRSLDELFVDNTPPSPDKLQRELDRQHEEALEARRASTPLLQPDAHSRTQAQERKRRKELVYRGKPPEHGVHPHSNTKNGHNSDEDGEGDGGHVRDQRLRTPATSSE</sequence>
<accession>A0A066WUF1</accession>
<dbReference type="Proteomes" id="UP000027238">
    <property type="component" value="Unassembled WGS sequence"/>
</dbReference>
<protein>
    <submittedName>
        <fullName evidence="2">Uncharacterized protein</fullName>
    </submittedName>
</protein>
<reference evidence="3" key="1">
    <citation type="journal article" date="2014" name="Genome Announc.">
        <title>Draft genome sequence of Colletotrichum sublineola, a destructive pathogen of cultivated sorghum.</title>
        <authorList>
            <person name="Baroncelli R."/>
            <person name="Sanz-Martin J.M."/>
            <person name="Rech G.E."/>
            <person name="Sukno S.A."/>
            <person name="Thon M.R."/>
        </authorList>
    </citation>
    <scope>NUCLEOTIDE SEQUENCE [LARGE SCALE GENOMIC DNA]</scope>
    <source>
        <strain evidence="3">TX430BB</strain>
    </source>
</reference>
<feature type="region of interest" description="Disordered" evidence="1">
    <location>
        <begin position="1"/>
        <end position="180"/>
    </location>
</feature>
<dbReference type="HOGENOM" id="CLU_1496112_0_0_1"/>
<feature type="compositionally biased region" description="Low complexity" evidence="1">
    <location>
        <begin position="32"/>
        <end position="41"/>
    </location>
</feature>
<gene>
    <name evidence="2" type="ORF">CSUB01_02153</name>
</gene>
<proteinExistence type="predicted"/>
<feature type="compositionally biased region" description="Basic and acidic residues" evidence="1">
    <location>
        <begin position="163"/>
        <end position="172"/>
    </location>
</feature>
<evidence type="ECO:0000313" key="2">
    <source>
        <dbReference type="EMBL" id="KDN60528.1"/>
    </source>
</evidence>
<organism evidence="2 3">
    <name type="scientific">Colletotrichum sublineola</name>
    <name type="common">Sorghum anthracnose fungus</name>
    <dbReference type="NCBI Taxonomy" id="1173701"/>
    <lineage>
        <taxon>Eukaryota</taxon>
        <taxon>Fungi</taxon>
        <taxon>Dikarya</taxon>
        <taxon>Ascomycota</taxon>
        <taxon>Pezizomycotina</taxon>
        <taxon>Sordariomycetes</taxon>
        <taxon>Hypocreomycetidae</taxon>
        <taxon>Glomerellales</taxon>
        <taxon>Glomerellaceae</taxon>
        <taxon>Colletotrichum</taxon>
        <taxon>Colletotrichum graminicola species complex</taxon>
    </lineage>
</organism>
<name>A0A066WUF1_COLSU</name>